<dbReference type="CDD" id="cd00093">
    <property type="entry name" value="HTH_XRE"/>
    <property type="match status" value="1"/>
</dbReference>
<feature type="compositionally biased region" description="Acidic residues" evidence="1">
    <location>
        <begin position="31"/>
        <end position="41"/>
    </location>
</feature>
<accession>A0ABN2JGA4</accession>
<keyword evidence="4" id="KW-1185">Reference proteome</keyword>
<dbReference type="InterPro" id="IPR010982">
    <property type="entry name" value="Lambda_DNA-bd_dom_sf"/>
</dbReference>
<dbReference type="SUPFAM" id="SSF47413">
    <property type="entry name" value="lambda repressor-like DNA-binding domains"/>
    <property type="match status" value="1"/>
</dbReference>
<evidence type="ECO:0000313" key="3">
    <source>
        <dbReference type="EMBL" id="GAA1725326.1"/>
    </source>
</evidence>
<name>A0ABN2JGA4_9MICO</name>
<dbReference type="PROSITE" id="PS50943">
    <property type="entry name" value="HTH_CROC1"/>
    <property type="match status" value="1"/>
</dbReference>
<evidence type="ECO:0000256" key="1">
    <source>
        <dbReference type="SAM" id="MobiDB-lite"/>
    </source>
</evidence>
<dbReference type="RefSeq" id="WP_344248365.1">
    <property type="nucleotide sequence ID" value="NZ_BAAAPM010000003.1"/>
</dbReference>
<organism evidence="3 4">
    <name type="scientific">Isoptericola hypogeus</name>
    <dbReference type="NCBI Taxonomy" id="300179"/>
    <lineage>
        <taxon>Bacteria</taxon>
        <taxon>Bacillati</taxon>
        <taxon>Actinomycetota</taxon>
        <taxon>Actinomycetes</taxon>
        <taxon>Micrococcales</taxon>
        <taxon>Promicromonosporaceae</taxon>
        <taxon>Isoptericola</taxon>
    </lineage>
</organism>
<dbReference type="Pfam" id="PF13443">
    <property type="entry name" value="HTH_26"/>
    <property type="match status" value="1"/>
</dbReference>
<feature type="compositionally biased region" description="Basic and acidic residues" evidence="1">
    <location>
        <begin position="14"/>
        <end position="23"/>
    </location>
</feature>
<sequence length="135" mass="14732">MTTAPAAERPPAADPDRYRRIDPHWTPPGDPDLDPDLDDAEGGLGAPRRRRRRAPRLTEDGLALVAAGAVRYESARRDMSQQDLAMALGRSRSAVSARFTGQVPWSLDEIGKIAVLYGCRVADLLAEAPRSTSPW</sequence>
<protein>
    <recommendedName>
        <fullName evidence="2">HTH cro/C1-type domain-containing protein</fullName>
    </recommendedName>
</protein>
<feature type="domain" description="HTH cro/C1-type" evidence="2">
    <location>
        <begin position="76"/>
        <end position="124"/>
    </location>
</feature>
<reference evidence="3 4" key="1">
    <citation type="journal article" date="2019" name="Int. J. Syst. Evol. Microbiol.">
        <title>The Global Catalogue of Microorganisms (GCM) 10K type strain sequencing project: providing services to taxonomists for standard genome sequencing and annotation.</title>
        <authorList>
            <consortium name="The Broad Institute Genomics Platform"/>
            <consortium name="The Broad Institute Genome Sequencing Center for Infectious Disease"/>
            <person name="Wu L."/>
            <person name="Ma J."/>
        </authorList>
    </citation>
    <scope>NUCLEOTIDE SEQUENCE [LARGE SCALE GENOMIC DNA]</scope>
    <source>
        <strain evidence="3 4">JCM 15589</strain>
    </source>
</reference>
<gene>
    <name evidence="3" type="ORF">GCM10009809_21410</name>
</gene>
<feature type="compositionally biased region" description="Low complexity" evidence="1">
    <location>
        <begin position="1"/>
        <end position="10"/>
    </location>
</feature>
<comment type="caution">
    <text evidence="3">The sequence shown here is derived from an EMBL/GenBank/DDBJ whole genome shotgun (WGS) entry which is preliminary data.</text>
</comment>
<proteinExistence type="predicted"/>
<evidence type="ECO:0000313" key="4">
    <source>
        <dbReference type="Proteomes" id="UP001501138"/>
    </source>
</evidence>
<evidence type="ECO:0000259" key="2">
    <source>
        <dbReference type="PROSITE" id="PS50943"/>
    </source>
</evidence>
<dbReference type="Gene3D" id="1.10.260.40">
    <property type="entry name" value="lambda repressor-like DNA-binding domains"/>
    <property type="match status" value="1"/>
</dbReference>
<dbReference type="Proteomes" id="UP001501138">
    <property type="component" value="Unassembled WGS sequence"/>
</dbReference>
<dbReference type="EMBL" id="BAAAPM010000003">
    <property type="protein sequence ID" value="GAA1725326.1"/>
    <property type="molecule type" value="Genomic_DNA"/>
</dbReference>
<feature type="region of interest" description="Disordered" evidence="1">
    <location>
        <begin position="1"/>
        <end position="55"/>
    </location>
</feature>
<dbReference type="InterPro" id="IPR001387">
    <property type="entry name" value="Cro/C1-type_HTH"/>
</dbReference>